<dbReference type="Proteomes" id="UP000462014">
    <property type="component" value="Unassembled WGS sequence"/>
</dbReference>
<keyword evidence="2" id="KW-1185">Reference proteome</keyword>
<evidence type="ECO:0000313" key="1">
    <source>
        <dbReference type="EMBL" id="MVN21951.1"/>
    </source>
</evidence>
<gene>
    <name evidence="1" type="ORF">GO621_10430</name>
</gene>
<name>A0A7K1SX93_9SPHI</name>
<protein>
    <submittedName>
        <fullName evidence="1">Uncharacterized protein</fullName>
    </submittedName>
</protein>
<comment type="caution">
    <text evidence="1">The sequence shown here is derived from an EMBL/GenBank/DDBJ whole genome shotgun (WGS) entry which is preliminary data.</text>
</comment>
<dbReference type="AlphaFoldDB" id="A0A7K1SX93"/>
<reference evidence="1 2" key="1">
    <citation type="submission" date="2019-12" db="EMBL/GenBank/DDBJ databases">
        <title>Mucilaginibacter sp. HMF7410 genome sequencing and assembly.</title>
        <authorList>
            <person name="Kang H."/>
            <person name="Cha I."/>
            <person name="Kim H."/>
            <person name="Joh K."/>
        </authorList>
    </citation>
    <scope>NUCLEOTIDE SEQUENCE [LARGE SCALE GENOMIC DNA]</scope>
    <source>
        <strain evidence="1 2">HMF7410</strain>
    </source>
</reference>
<evidence type="ECO:0000313" key="2">
    <source>
        <dbReference type="Proteomes" id="UP000462014"/>
    </source>
</evidence>
<proteinExistence type="predicted"/>
<dbReference type="RefSeq" id="WP_157566746.1">
    <property type="nucleotide sequence ID" value="NZ_WPIK01000008.1"/>
</dbReference>
<dbReference type="EMBL" id="WPIK01000008">
    <property type="protein sequence ID" value="MVN21951.1"/>
    <property type="molecule type" value="Genomic_DNA"/>
</dbReference>
<accession>A0A7K1SX93</accession>
<sequence length="76" mass="8668">MVAIAGTYQDGYVKLDREFSSTEPVKVIVTFLEDIEISSDKRLTLSDFSFAKSQKILEEYKGSLSDEVIEERRSEV</sequence>
<organism evidence="1 2">
    <name type="scientific">Mucilaginibacter arboris</name>
    <dbReference type="NCBI Taxonomy" id="2682090"/>
    <lineage>
        <taxon>Bacteria</taxon>
        <taxon>Pseudomonadati</taxon>
        <taxon>Bacteroidota</taxon>
        <taxon>Sphingobacteriia</taxon>
        <taxon>Sphingobacteriales</taxon>
        <taxon>Sphingobacteriaceae</taxon>
        <taxon>Mucilaginibacter</taxon>
    </lineage>
</organism>